<feature type="region of interest" description="Disordered" evidence="1">
    <location>
        <begin position="52"/>
        <end position="77"/>
    </location>
</feature>
<sequence length="77" mass="9105">MVKVGQESPSGRLPDSRRQEVIDFVTFLEQRYGVSPPSEQVDWPEQEFRAMSIEQSMRGLEDEPDLYSDDDLKERWR</sequence>
<gene>
    <name evidence="2" type="ORF">M911_13020</name>
</gene>
<dbReference type="KEGG" id="hhc:M911_13020"/>
<evidence type="ECO:0000256" key="1">
    <source>
        <dbReference type="SAM" id="MobiDB-lite"/>
    </source>
</evidence>
<dbReference type="EMBL" id="CP007268">
    <property type="protein sequence ID" value="AHK79919.1"/>
    <property type="molecule type" value="Genomic_DNA"/>
</dbReference>
<evidence type="ECO:0000313" key="2">
    <source>
        <dbReference type="EMBL" id="AHK79919.1"/>
    </source>
</evidence>
<dbReference type="Proteomes" id="UP000019442">
    <property type="component" value="Chromosome"/>
</dbReference>
<protein>
    <recommendedName>
        <fullName evidence="4">DUF2281 domain-containing protein</fullName>
    </recommendedName>
</protein>
<reference evidence="2 3" key="1">
    <citation type="journal article" date="2014" name="J Genomics">
        <title>Draft Genome Sequence of the Extremely Halophilic Phototrophic Purple Sulfur Bacterium Halorhodospira halochloris.</title>
        <authorList>
            <person name="Singh K.S."/>
            <person name="Kirksey J."/>
            <person name="Hoff W.D."/>
            <person name="Deole R."/>
        </authorList>
    </citation>
    <scope>NUCLEOTIDE SEQUENCE [LARGE SCALE GENOMIC DNA]</scope>
    <source>
        <strain evidence="2 3">A</strain>
    </source>
</reference>
<keyword evidence="3" id="KW-1185">Reference proteome</keyword>
<dbReference type="OrthoDB" id="7306710at2"/>
<evidence type="ECO:0008006" key="4">
    <source>
        <dbReference type="Google" id="ProtNLM"/>
    </source>
</evidence>
<evidence type="ECO:0000313" key="3">
    <source>
        <dbReference type="Proteomes" id="UP000019442"/>
    </source>
</evidence>
<dbReference type="HOGENOM" id="CLU_196676_0_0_6"/>
<proteinExistence type="predicted"/>
<name>W8KJE6_9GAMM</name>
<reference evidence="3" key="2">
    <citation type="submission" date="2014-02" db="EMBL/GenBank/DDBJ databases">
        <title>Draft Genome Sequence of extremely halophilic bacteria Halorhodospira halochloris.</title>
        <authorList>
            <person name="Singh K.S."/>
        </authorList>
    </citation>
    <scope>NUCLEOTIDE SEQUENCE [LARGE SCALE GENOMIC DNA]</scope>
    <source>
        <strain evidence="3">A</strain>
    </source>
</reference>
<accession>W8KJE6</accession>
<dbReference type="AlphaFoldDB" id="W8KJE6"/>
<organism evidence="2 3">
    <name type="scientific">Ectothiorhodospira haloalkaliphila</name>
    <dbReference type="NCBI Taxonomy" id="421628"/>
    <lineage>
        <taxon>Bacteria</taxon>
        <taxon>Pseudomonadati</taxon>
        <taxon>Pseudomonadota</taxon>
        <taxon>Gammaproteobacteria</taxon>
        <taxon>Chromatiales</taxon>
        <taxon>Ectothiorhodospiraceae</taxon>
        <taxon>Ectothiorhodospira</taxon>
    </lineage>
</organism>